<name>A0ABQ2E225_9ACTN</name>
<keyword evidence="6" id="KW-1185">Reference proteome</keyword>
<dbReference type="InterPro" id="IPR018117">
    <property type="entry name" value="C5_DNA_meth_AS"/>
</dbReference>
<dbReference type="EMBL" id="BMMV01000005">
    <property type="protein sequence ID" value="GGJ87160.1"/>
    <property type="molecule type" value="Genomic_DNA"/>
</dbReference>
<evidence type="ECO:0000256" key="2">
    <source>
        <dbReference type="ARBA" id="ARBA00022679"/>
    </source>
</evidence>
<dbReference type="Pfam" id="PF00145">
    <property type="entry name" value="DNA_methylase"/>
    <property type="match status" value="1"/>
</dbReference>
<gene>
    <name evidence="5" type="ORF">GCM10011583_18380</name>
</gene>
<evidence type="ECO:0000256" key="3">
    <source>
        <dbReference type="ARBA" id="ARBA00022691"/>
    </source>
</evidence>
<accession>A0ABQ2E225</accession>
<keyword evidence="3" id="KW-0949">S-adenosyl-L-methionine</keyword>
<keyword evidence="2" id="KW-0808">Transferase</keyword>
<dbReference type="Gene3D" id="3.40.50.150">
    <property type="entry name" value="Vaccinia Virus protein VP39"/>
    <property type="match status" value="1"/>
</dbReference>
<organism evidence="5 6">
    <name type="scientific">Streptomyces camponoticapitis</name>
    <dbReference type="NCBI Taxonomy" id="1616125"/>
    <lineage>
        <taxon>Bacteria</taxon>
        <taxon>Bacillati</taxon>
        <taxon>Actinomycetota</taxon>
        <taxon>Actinomycetes</taxon>
        <taxon>Kitasatosporales</taxon>
        <taxon>Streptomycetaceae</taxon>
        <taxon>Streptomyces</taxon>
    </lineage>
</organism>
<evidence type="ECO:0000256" key="4">
    <source>
        <dbReference type="ARBA" id="ARBA00022747"/>
    </source>
</evidence>
<reference evidence="6" key="1">
    <citation type="journal article" date="2019" name="Int. J. Syst. Evol. Microbiol.">
        <title>The Global Catalogue of Microorganisms (GCM) 10K type strain sequencing project: providing services to taxonomists for standard genome sequencing and annotation.</title>
        <authorList>
            <consortium name="The Broad Institute Genomics Platform"/>
            <consortium name="The Broad Institute Genome Sequencing Center for Infectious Disease"/>
            <person name="Wu L."/>
            <person name="Ma J."/>
        </authorList>
    </citation>
    <scope>NUCLEOTIDE SEQUENCE [LARGE SCALE GENOMIC DNA]</scope>
    <source>
        <strain evidence="6">CGMCC 4.7275</strain>
    </source>
</reference>
<evidence type="ECO:0008006" key="7">
    <source>
        <dbReference type="Google" id="ProtNLM"/>
    </source>
</evidence>
<dbReference type="RefSeq" id="WP_189106865.1">
    <property type="nucleotide sequence ID" value="NZ_BMMV01000005.1"/>
</dbReference>
<evidence type="ECO:0000313" key="6">
    <source>
        <dbReference type="Proteomes" id="UP000660265"/>
    </source>
</evidence>
<dbReference type="InterPro" id="IPR001525">
    <property type="entry name" value="C5_MeTfrase"/>
</dbReference>
<sequence length="228" mass="25422">MTDLTIPTRRPRVLDLYCHRGGMAMGYHQAGFDVTGVDIDPDCGTEYPFEFVHGDAIEYLLAHGHEYDLIHGSPPCQAWSPLNAYNHKVYPELIGPTREAMLAVGKPFVIENVEAARPEMVDPIMLCGPMFDLRMYRHRLMETSFPLVAPEHPAHVELCSRNGYLPTPERPFMTITGGKHSKAWQRAAAAAMGTPWITTIQGVCEAIPPAYARWIGEQFLARVPVPAP</sequence>
<dbReference type="Proteomes" id="UP000660265">
    <property type="component" value="Unassembled WGS sequence"/>
</dbReference>
<evidence type="ECO:0000313" key="5">
    <source>
        <dbReference type="EMBL" id="GGJ87160.1"/>
    </source>
</evidence>
<dbReference type="PROSITE" id="PS00094">
    <property type="entry name" value="C5_MTASE_1"/>
    <property type="match status" value="1"/>
</dbReference>
<protein>
    <recommendedName>
        <fullName evidence="7">DNA (cytosine-5-)-methyltransferase</fullName>
    </recommendedName>
</protein>
<proteinExistence type="predicted"/>
<evidence type="ECO:0000256" key="1">
    <source>
        <dbReference type="ARBA" id="ARBA00022603"/>
    </source>
</evidence>
<comment type="caution">
    <text evidence="5">The sequence shown here is derived from an EMBL/GenBank/DDBJ whole genome shotgun (WGS) entry which is preliminary data.</text>
</comment>
<keyword evidence="1" id="KW-0489">Methyltransferase</keyword>
<keyword evidence="4" id="KW-0680">Restriction system</keyword>
<dbReference type="InterPro" id="IPR029063">
    <property type="entry name" value="SAM-dependent_MTases_sf"/>
</dbReference>
<dbReference type="SUPFAM" id="SSF53335">
    <property type="entry name" value="S-adenosyl-L-methionine-dependent methyltransferases"/>
    <property type="match status" value="1"/>
</dbReference>